<comment type="subcellular location">
    <subcellularLocation>
        <location evidence="1">Endomembrane system</location>
    </subcellularLocation>
</comment>
<reference evidence="7 8" key="1">
    <citation type="submission" date="2020-08" db="EMBL/GenBank/DDBJ databases">
        <title>Genomic Encyclopedia of Type Strains, Phase IV (KMG-IV): sequencing the most valuable type-strain genomes for metagenomic binning, comparative biology and taxonomic classification.</title>
        <authorList>
            <person name="Goeker M."/>
        </authorList>
    </citation>
    <scope>NUCLEOTIDE SEQUENCE [LARGE SCALE GENOMIC DNA]</scope>
    <source>
        <strain evidence="7 8">DSM 28570</strain>
    </source>
</reference>
<evidence type="ECO:0000256" key="1">
    <source>
        <dbReference type="ARBA" id="ARBA00004308"/>
    </source>
</evidence>
<keyword evidence="5 6" id="KW-0472">Membrane</keyword>
<accession>A0A840UJK1</accession>
<dbReference type="Proteomes" id="UP000539642">
    <property type="component" value="Unassembled WGS sequence"/>
</dbReference>
<dbReference type="PANTHER" id="PTHR35791">
    <property type="entry name" value="UPF0754 MEMBRANE PROTEIN YHEB"/>
    <property type="match status" value="1"/>
</dbReference>
<sequence length="535" mass="60298">MPLPAVDLPPYLQYVAPPLLGAFIGYVTNKVAIKMLFRPLRPWRILGIRVPMTPGVIPAKRRELAANMGEMVGDHLLTSREIGHALTQPSFQRHLQTLIEDRVGSLLHRDLGPVASIIPRKFQVYFDIAVKTIRFQVKDHVHVFVQSPEFAARVAASLDKRMEHFLGRDIGDVFAGKERETTYRFVEESLARMLSGSAMEQWLEEFLQHKIYGIISQDKLLRDVLPPPLQETIVTLVRQETPGLLLRLATMLQEPDLRDRVVQGAREGVESFIASLGPMAAMARGFLKMETVEQKIREYLIAKEDDIAAWLQSEDLRTRVAEVLADRCWALFDKPVRSFVTLEDDEKIERFCHGLAERMMPLLREKEFHIALSSMLKTNIETAIDSGQLSVRGAIVDFVGQAGLETGKSWLKEEGTALLRSKETLATLDSMIEIMLTALLNRPIGRLSSLLPVDVRDGICNSIRTMLSDMLAMEVPGLVGSLKIRQIVAEKINSLDLLRLERLLLSIMEEQFKYINLFGAILGFLIGCINIVVTL</sequence>
<evidence type="ECO:0000313" key="7">
    <source>
        <dbReference type="EMBL" id="MBB5346517.1"/>
    </source>
</evidence>
<evidence type="ECO:0000256" key="5">
    <source>
        <dbReference type="ARBA" id="ARBA00023136"/>
    </source>
</evidence>
<keyword evidence="3 6" id="KW-0812">Transmembrane</keyword>
<dbReference type="InterPro" id="IPR007383">
    <property type="entry name" value="DUF445"/>
</dbReference>
<comment type="caution">
    <text evidence="7">The sequence shown here is derived from an EMBL/GenBank/DDBJ whole genome shotgun (WGS) entry which is preliminary data.</text>
</comment>
<keyword evidence="8" id="KW-1185">Reference proteome</keyword>
<evidence type="ECO:0000256" key="3">
    <source>
        <dbReference type="ARBA" id="ARBA00022692"/>
    </source>
</evidence>
<protein>
    <submittedName>
        <fullName evidence="7">Uncharacterized membrane protein YheB (UPF0754 family)</fullName>
    </submittedName>
</protein>
<dbReference type="EMBL" id="JACHEO010000001">
    <property type="protein sequence ID" value="MBB5346517.1"/>
    <property type="molecule type" value="Genomic_DNA"/>
</dbReference>
<dbReference type="PANTHER" id="PTHR35791:SF1">
    <property type="entry name" value="UPF0754 MEMBRANE PROTEIN YHEB"/>
    <property type="match status" value="1"/>
</dbReference>
<organism evidence="7 8">
    <name type="scientific">Desulfoprunum benzoelyticum</name>
    <dbReference type="NCBI Taxonomy" id="1506996"/>
    <lineage>
        <taxon>Bacteria</taxon>
        <taxon>Pseudomonadati</taxon>
        <taxon>Thermodesulfobacteriota</taxon>
        <taxon>Desulfobulbia</taxon>
        <taxon>Desulfobulbales</taxon>
        <taxon>Desulfobulbaceae</taxon>
        <taxon>Desulfoprunum</taxon>
    </lineage>
</organism>
<name>A0A840UJK1_9BACT</name>
<evidence type="ECO:0000313" key="8">
    <source>
        <dbReference type="Proteomes" id="UP000539642"/>
    </source>
</evidence>
<evidence type="ECO:0000256" key="2">
    <source>
        <dbReference type="ARBA" id="ARBA00008053"/>
    </source>
</evidence>
<dbReference type="RefSeq" id="WP_183347438.1">
    <property type="nucleotide sequence ID" value="NZ_JACHEO010000001.1"/>
</dbReference>
<evidence type="ECO:0000256" key="4">
    <source>
        <dbReference type="ARBA" id="ARBA00022989"/>
    </source>
</evidence>
<evidence type="ECO:0000256" key="6">
    <source>
        <dbReference type="SAM" id="Phobius"/>
    </source>
</evidence>
<proteinExistence type="inferred from homology"/>
<dbReference type="AlphaFoldDB" id="A0A840UJK1"/>
<comment type="similarity">
    <text evidence="2">Belongs to the UPF0754 family.</text>
</comment>
<keyword evidence="4 6" id="KW-1133">Transmembrane helix</keyword>
<dbReference type="GO" id="GO:0012505">
    <property type="term" value="C:endomembrane system"/>
    <property type="evidence" value="ECO:0007669"/>
    <property type="project" value="UniProtKB-SubCell"/>
</dbReference>
<gene>
    <name evidence="7" type="ORF">HNQ81_000224</name>
</gene>
<dbReference type="Pfam" id="PF04286">
    <property type="entry name" value="DUF445"/>
    <property type="match status" value="2"/>
</dbReference>
<feature type="transmembrane region" description="Helical" evidence="6">
    <location>
        <begin position="514"/>
        <end position="533"/>
    </location>
</feature>